<evidence type="ECO:0000313" key="3">
    <source>
        <dbReference type="EMBL" id="POP49707.1"/>
    </source>
</evidence>
<dbReference type="Proteomes" id="UP000247005">
    <property type="component" value="Unassembled WGS sequence"/>
</dbReference>
<evidence type="ECO:0000313" key="2">
    <source>
        <dbReference type="EMBL" id="POP46237.1"/>
    </source>
</evidence>
<proteinExistence type="predicted"/>
<dbReference type="Gene3D" id="1.25.40.10">
    <property type="entry name" value="Tetratricopeptide repeat domain"/>
    <property type="match status" value="1"/>
</dbReference>
<dbReference type="InterPro" id="IPR018958">
    <property type="entry name" value="Knr4/Smi1-like_dom"/>
</dbReference>
<dbReference type="Proteomes" id="UP000237073">
    <property type="component" value="Unassembled WGS sequence"/>
</dbReference>
<keyword evidence="4" id="KW-1185">Reference proteome</keyword>
<feature type="domain" description="Knr4/Smi1-like" evidence="1">
    <location>
        <begin position="173"/>
        <end position="312"/>
    </location>
</feature>
<name>A0A2P5GT27_9ENTR</name>
<dbReference type="OrthoDB" id="4827574at2"/>
<dbReference type="InterPro" id="IPR011990">
    <property type="entry name" value="TPR-like_helical_dom_sf"/>
</dbReference>
<dbReference type="SMART" id="SM00860">
    <property type="entry name" value="SMI1_KNR4"/>
    <property type="match status" value="1"/>
</dbReference>
<organism evidence="3 5">
    <name type="scientific">Superficieibacter electus</name>
    <dbReference type="NCBI Taxonomy" id="2022662"/>
    <lineage>
        <taxon>Bacteria</taxon>
        <taxon>Pseudomonadati</taxon>
        <taxon>Pseudomonadota</taxon>
        <taxon>Gammaproteobacteria</taxon>
        <taxon>Enterobacterales</taxon>
        <taxon>Enterobacteriaceae</taxon>
        <taxon>Superficieibacter</taxon>
    </lineage>
</organism>
<dbReference type="SUPFAM" id="SSF160631">
    <property type="entry name" value="SMI1/KNR4-like"/>
    <property type="match status" value="1"/>
</dbReference>
<dbReference type="Gene3D" id="3.40.1580.10">
    <property type="entry name" value="SMI1/KNR4-like"/>
    <property type="match status" value="1"/>
</dbReference>
<sequence>MLSAQLNEWHQAGQNRHICEAIEALPAEERSDELICLQARALNNLSQHREALATLESIRTTYADNPWFCLRYGIALFELNREDESIAWFVRAQEGGLEEIDETPGPYAPKTLSKWLTFARRRGPQRLEKNAFEAQLRAQTRVTTPADADYSHFDFTDFWDDCEYSQQSYIGATPTDEEIAEVETELGYRLPEAYKALIKIHNGGLLTRNGFENPLQRDWASPGFAVESLYGVDRTRHYSLCGEMGSQFWLDEWGYPAIGVAIADGISGGHDMIFLDYSDCGPQGEPCVVHIAQESGYEITWLAGNFRDFINGLLPPEEMEEI</sequence>
<dbReference type="SUPFAM" id="SSF48452">
    <property type="entry name" value="TPR-like"/>
    <property type="match status" value="1"/>
</dbReference>
<dbReference type="AlphaFoldDB" id="A0A2P5GT27"/>
<comment type="caution">
    <text evidence="3">The sequence shown here is derived from an EMBL/GenBank/DDBJ whole genome shotgun (WGS) entry which is preliminary data.</text>
</comment>
<dbReference type="InterPro" id="IPR037883">
    <property type="entry name" value="Knr4/Smi1-like_sf"/>
</dbReference>
<evidence type="ECO:0000259" key="1">
    <source>
        <dbReference type="SMART" id="SM00860"/>
    </source>
</evidence>
<dbReference type="RefSeq" id="WP_103675105.1">
    <property type="nucleotide sequence ID" value="NZ_PQGD01000004.1"/>
</dbReference>
<gene>
    <name evidence="3" type="ORF">CHU32_05610</name>
    <name evidence="2" type="ORF">CHU33_05595</name>
</gene>
<dbReference type="EMBL" id="PQGD01000004">
    <property type="protein sequence ID" value="POP49707.1"/>
    <property type="molecule type" value="Genomic_DNA"/>
</dbReference>
<protein>
    <submittedName>
        <fullName evidence="3">SMI1/KNR4 family protein</fullName>
    </submittedName>
</protein>
<accession>A0A2P5GT27</accession>
<dbReference type="EMBL" id="PQGE01000004">
    <property type="protein sequence ID" value="POP46237.1"/>
    <property type="molecule type" value="Genomic_DNA"/>
</dbReference>
<evidence type="ECO:0000313" key="5">
    <source>
        <dbReference type="Proteomes" id="UP000247005"/>
    </source>
</evidence>
<reference evidence="4 5" key="1">
    <citation type="submission" date="2018-01" db="EMBL/GenBank/DDBJ databases">
        <title>Superficieibacter electus gen. nov., sp. nov., an extended-spectrum beta-lactamase possessing member of the Enterobacteriaceae family, isolated from intensive care unit surfaces.</title>
        <authorList>
            <person name="Potter R.F."/>
            <person name="D'Souza A.W."/>
        </authorList>
    </citation>
    <scope>NUCLEOTIDE SEQUENCE [LARGE SCALE GENOMIC DNA]</scope>
    <source>
        <strain evidence="3 5">BP-1</strain>
        <strain evidence="2 4">BP-2</strain>
    </source>
</reference>
<evidence type="ECO:0000313" key="4">
    <source>
        <dbReference type="Proteomes" id="UP000237073"/>
    </source>
</evidence>
<dbReference type="Pfam" id="PF09346">
    <property type="entry name" value="SMI1_KNR4"/>
    <property type="match status" value="1"/>
</dbReference>